<dbReference type="Pfam" id="PF03466">
    <property type="entry name" value="LysR_substrate"/>
    <property type="match status" value="1"/>
</dbReference>
<evidence type="ECO:0000256" key="3">
    <source>
        <dbReference type="ARBA" id="ARBA00023125"/>
    </source>
</evidence>
<dbReference type="InterPro" id="IPR000847">
    <property type="entry name" value="LysR_HTH_N"/>
</dbReference>
<protein>
    <submittedName>
        <fullName evidence="6">HTH-type transcriptional regulator GltR</fullName>
    </submittedName>
</protein>
<dbReference type="Gene3D" id="3.40.190.290">
    <property type="match status" value="1"/>
</dbReference>
<dbReference type="GO" id="GO:0003700">
    <property type="term" value="F:DNA-binding transcription factor activity"/>
    <property type="evidence" value="ECO:0007669"/>
    <property type="project" value="InterPro"/>
</dbReference>
<dbReference type="SUPFAM" id="SSF46785">
    <property type="entry name" value="Winged helix' DNA-binding domain"/>
    <property type="match status" value="1"/>
</dbReference>
<keyword evidence="2" id="KW-0805">Transcription regulation</keyword>
<proteinExistence type="inferred from homology"/>
<reference evidence="6 7" key="1">
    <citation type="submission" date="2020-04" db="EMBL/GenBank/DDBJ databases">
        <authorList>
            <person name="De Canck E."/>
        </authorList>
    </citation>
    <scope>NUCLEOTIDE SEQUENCE [LARGE SCALE GENOMIC DNA]</scope>
    <source>
        <strain evidence="6 7">LMG 3458</strain>
    </source>
</reference>
<dbReference type="AlphaFoldDB" id="A0A6S7AI66"/>
<keyword evidence="3" id="KW-0238">DNA-binding</keyword>
<organism evidence="6 7">
    <name type="scientific">Achromobacter deleyi</name>
    <dbReference type="NCBI Taxonomy" id="1353891"/>
    <lineage>
        <taxon>Bacteria</taxon>
        <taxon>Pseudomonadati</taxon>
        <taxon>Pseudomonadota</taxon>
        <taxon>Betaproteobacteria</taxon>
        <taxon>Burkholderiales</taxon>
        <taxon>Alcaligenaceae</taxon>
        <taxon>Achromobacter</taxon>
    </lineage>
</organism>
<evidence type="ECO:0000256" key="4">
    <source>
        <dbReference type="ARBA" id="ARBA00023163"/>
    </source>
</evidence>
<evidence type="ECO:0000259" key="5">
    <source>
        <dbReference type="PROSITE" id="PS50931"/>
    </source>
</evidence>
<evidence type="ECO:0000313" key="7">
    <source>
        <dbReference type="Proteomes" id="UP000494111"/>
    </source>
</evidence>
<sequence>MRNLDLDALQIFKAVADHGGVARAAAHLNRVQSNVSTRLKQLESSLAAPLFRRQNRRLVLSDQGRVLLSYADRLLRLSAEAQAAVRDGAPQGLLRIGTMESTAAARLPPILAAYHAAWPQVRIELITGTSGALAAKVRNYEIEAAFVAEPFDAQGLAQQPAFQEELALISPLAWPEIHGPQDVGDRSVIAFTAGCSYRRILESWFGQAGVAPGKVMEFASYHAIVACVAAGSGVAIVPRSVLAVLGAQASLRVTPLSGQHGRAQTQLVWRADDETPALQAFQDMLAQRRP</sequence>
<keyword evidence="4" id="KW-0804">Transcription</keyword>
<evidence type="ECO:0000256" key="1">
    <source>
        <dbReference type="ARBA" id="ARBA00009437"/>
    </source>
</evidence>
<accession>A0A6S7AI66</accession>
<name>A0A6S7AI66_9BURK</name>
<dbReference type="CDD" id="cd08442">
    <property type="entry name" value="PBP2_YofA_SoxR_like"/>
    <property type="match status" value="1"/>
</dbReference>
<dbReference type="PANTHER" id="PTHR30126">
    <property type="entry name" value="HTH-TYPE TRANSCRIPTIONAL REGULATOR"/>
    <property type="match status" value="1"/>
</dbReference>
<dbReference type="SUPFAM" id="SSF53850">
    <property type="entry name" value="Periplasmic binding protein-like II"/>
    <property type="match status" value="1"/>
</dbReference>
<dbReference type="RefSeq" id="WP_175193305.1">
    <property type="nucleotide sequence ID" value="NZ_CADIJO010000021.1"/>
</dbReference>
<evidence type="ECO:0000256" key="2">
    <source>
        <dbReference type="ARBA" id="ARBA00023015"/>
    </source>
</evidence>
<dbReference type="Proteomes" id="UP000494111">
    <property type="component" value="Unassembled WGS sequence"/>
</dbReference>
<dbReference type="Gene3D" id="1.10.10.10">
    <property type="entry name" value="Winged helix-like DNA-binding domain superfamily/Winged helix DNA-binding domain"/>
    <property type="match status" value="1"/>
</dbReference>
<dbReference type="PANTHER" id="PTHR30126:SF40">
    <property type="entry name" value="HTH-TYPE TRANSCRIPTIONAL REGULATOR GLTR"/>
    <property type="match status" value="1"/>
</dbReference>
<comment type="similarity">
    <text evidence="1">Belongs to the LysR transcriptional regulatory family.</text>
</comment>
<dbReference type="InterPro" id="IPR036390">
    <property type="entry name" value="WH_DNA-bd_sf"/>
</dbReference>
<feature type="domain" description="HTH lysR-type" evidence="5">
    <location>
        <begin position="4"/>
        <end position="61"/>
    </location>
</feature>
<gene>
    <name evidence="6" type="primary">gltR_2</name>
    <name evidence="6" type="ORF">LMG3458_04847</name>
</gene>
<dbReference type="PROSITE" id="PS50931">
    <property type="entry name" value="HTH_LYSR"/>
    <property type="match status" value="1"/>
</dbReference>
<dbReference type="InterPro" id="IPR005119">
    <property type="entry name" value="LysR_subst-bd"/>
</dbReference>
<dbReference type="GO" id="GO:0000976">
    <property type="term" value="F:transcription cis-regulatory region binding"/>
    <property type="evidence" value="ECO:0007669"/>
    <property type="project" value="TreeGrafter"/>
</dbReference>
<evidence type="ECO:0000313" key="6">
    <source>
        <dbReference type="EMBL" id="CAB3731054.1"/>
    </source>
</evidence>
<dbReference type="Pfam" id="PF00126">
    <property type="entry name" value="HTH_1"/>
    <property type="match status" value="1"/>
</dbReference>
<dbReference type="EMBL" id="CADIJO010000021">
    <property type="protein sequence ID" value="CAB3731054.1"/>
    <property type="molecule type" value="Genomic_DNA"/>
</dbReference>
<dbReference type="InterPro" id="IPR036388">
    <property type="entry name" value="WH-like_DNA-bd_sf"/>
</dbReference>